<sequence length="213" mass="23997">MAGKAYVSKGYSTYTYIPDIQGGYDHGPKTPIIRYAVESNTVERVQGWPVGYTDYVGSPSKVDVHSTTMTSSPKAGYSPNYGNSSPPIFNNEGSRWTMRTSNNKNYAKSPVNGYHSDEAHARHVRNGNIHSSNKYWQSAGPPMAHPLTTSTDNIKEALGFLDAVNHSPKMDPHHRTTDELSTREQSLEPQKRYGRPTFVAKPHDIYKKRHWWL</sequence>
<name>A0ACB9G819_CICIN</name>
<proteinExistence type="predicted"/>
<reference evidence="1 2" key="2">
    <citation type="journal article" date="2022" name="Mol. Ecol. Resour.">
        <title>The genomes of chicory, endive, great burdock and yacon provide insights into Asteraceae paleo-polyploidization history and plant inulin production.</title>
        <authorList>
            <person name="Fan W."/>
            <person name="Wang S."/>
            <person name="Wang H."/>
            <person name="Wang A."/>
            <person name="Jiang F."/>
            <person name="Liu H."/>
            <person name="Zhao H."/>
            <person name="Xu D."/>
            <person name="Zhang Y."/>
        </authorList>
    </citation>
    <scope>NUCLEOTIDE SEQUENCE [LARGE SCALE GENOMIC DNA]</scope>
    <source>
        <strain evidence="2">cv. Punajuju</strain>
        <tissue evidence="1">Leaves</tissue>
    </source>
</reference>
<protein>
    <submittedName>
        <fullName evidence="1">Uncharacterized protein</fullName>
    </submittedName>
</protein>
<evidence type="ECO:0000313" key="2">
    <source>
        <dbReference type="Proteomes" id="UP001055811"/>
    </source>
</evidence>
<reference evidence="2" key="1">
    <citation type="journal article" date="2022" name="Mol. Ecol. Resour.">
        <title>The genomes of chicory, endive, great burdock and yacon provide insights into Asteraceae palaeo-polyploidization history and plant inulin production.</title>
        <authorList>
            <person name="Fan W."/>
            <person name="Wang S."/>
            <person name="Wang H."/>
            <person name="Wang A."/>
            <person name="Jiang F."/>
            <person name="Liu H."/>
            <person name="Zhao H."/>
            <person name="Xu D."/>
            <person name="Zhang Y."/>
        </authorList>
    </citation>
    <scope>NUCLEOTIDE SEQUENCE [LARGE SCALE GENOMIC DNA]</scope>
    <source>
        <strain evidence="2">cv. Punajuju</strain>
    </source>
</reference>
<dbReference type="Proteomes" id="UP001055811">
    <property type="component" value="Linkage Group LG02"/>
</dbReference>
<evidence type="ECO:0000313" key="1">
    <source>
        <dbReference type="EMBL" id="KAI3779208.1"/>
    </source>
</evidence>
<organism evidence="1 2">
    <name type="scientific">Cichorium intybus</name>
    <name type="common">Chicory</name>
    <dbReference type="NCBI Taxonomy" id="13427"/>
    <lineage>
        <taxon>Eukaryota</taxon>
        <taxon>Viridiplantae</taxon>
        <taxon>Streptophyta</taxon>
        <taxon>Embryophyta</taxon>
        <taxon>Tracheophyta</taxon>
        <taxon>Spermatophyta</taxon>
        <taxon>Magnoliopsida</taxon>
        <taxon>eudicotyledons</taxon>
        <taxon>Gunneridae</taxon>
        <taxon>Pentapetalae</taxon>
        <taxon>asterids</taxon>
        <taxon>campanulids</taxon>
        <taxon>Asterales</taxon>
        <taxon>Asteraceae</taxon>
        <taxon>Cichorioideae</taxon>
        <taxon>Cichorieae</taxon>
        <taxon>Cichoriinae</taxon>
        <taxon>Cichorium</taxon>
    </lineage>
</organism>
<keyword evidence="2" id="KW-1185">Reference proteome</keyword>
<gene>
    <name evidence="1" type="ORF">L2E82_08812</name>
</gene>
<accession>A0ACB9G819</accession>
<comment type="caution">
    <text evidence="1">The sequence shown here is derived from an EMBL/GenBank/DDBJ whole genome shotgun (WGS) entry which is preliminary data.</text>
</comment>
<dbReference type="EMBL" id="CM042010">
    <property type="protein sequence ID" value="KAI3779208.1"/>
    <property type="molecule type" value="Genomic_DNA"/>
</dbReference>